<evidence type="ECO:0000313" key="2">
    <source>
        <dbReference type="EMBL" id="MES1922043.1"/>
    </source>
</evidence>
<proteinExistence type="predicted"/>
<evidence type="ECO:0000313" key="3">
    <source>
        <dbReference type="Proteomes" id="UP001439008"/>
    </source>
</evidence>
<organism evidence="2 3">
    <name type="scientific">Bonamia ostreae</name>
    <dbReference type="NCBI Taxonomy" id="126728"/>
    <lineage>
        <taxon>Eukaryota</taxon>
        <taxon>Sar</taxon>
        <taxon>Rhizaria</taxon>
        <taxon>Endomyxa</taxon>
        <taxon>Ascetosporea</taxon>
        <taxon>Haplosporida</taxon>
        <taxon>Bonamia</taxon>
    </lineage>
</organism>
<sequence length="58" mass="6594">MAAYANQMAAYGYQNFNVPIQNQQNLYANYGFGQNGQIQQMMQNRAPHPPPPQQPPKK</sequence>
<feature type="region of interest" description="Disordered" evidence="1">
    <location>
        <begin position="37"/>
        <end position="58"/>
    </location>
</feature>
<name>A0ABV2ARL1_9EUKA</name>
<protein>
    <submittedName>
        <fullName evidence="2">Uncharacterized protein</fullName>
    </submittedName>
</protein>
<comment type="caution">
    <text evidence="2">The sequence shown here is derived from an EMBL/GenBank/DDBJ whole genome shotgun (WGS) entry which is preliminary data.</text>
</comment>
<dbReference type="Proteomes" id="UP001439008">
    <property type="component" value="Unassembled WGS sequence"/>
</dbReference>
<evidence type="ECO:0000256" key="1">
    <source>
        <dbReference type="SAM" id="MobiDB-lite"/>
    </source>
</evidence>
<keyword evidence="3" id="KW-1185">Reference proteome</keyword>
<gene>
    <name evidence="2" type="ORF">MHBO_003559</name>
</gene>
<feature type="compositionally biased region" description="Pro residues" evidence="1">
    <location>
        <begin position="47"/>
        <end position="58"/>
    </location>
</feature>
<dbReference type="EMBL" id="JBDODL010002135">
    <property type="protein sequence ID" value="MES1922043.1"/>
    <property type="molecule type" value="Genomic_DNA"/>
</dbReference>
<reference evidence="2 3" key="1">
    <citation type="journal article" date="2024" name="BMC Biol.">
        <title>Comparative genomics of Ascetosporea gives new insight into the evolutionary basis for animal parasitism in Rhizaria.</title>
        <authorList>
            <person name="Hiltunen Thoren M."/>
            <person name="Onut-Brannstrom I."/>
            <person name="Alfjorden A."/>
            <person name="Peckova H."/>
            <person name="Swords F."/>
            <person name="Hooper C."/>
            <person name="Holzer A.S."/>
            <person name="Bass D."/>
            <person name="Burki F."/>
        </authorList>
    </citation>
    <scope>NUCLEOTIDE SEQUENCE [LARGE SCALE GENOMIC DNA]</scope>
    <source>
        <strain evidence="2">20-A016</strain>
    </source>
</reference>
<accession>A0ABV2ARL1</accession>